<organism evidence="8 9">
    <name type="scientific">Brochothrix campestris FSL F6-1037</name>
    <dbReference type="NCBI Taxonomy" id="1265861"/>
    <lineage>
        <taxon>Bacteria</taxon>
        <taxon>Bacillati</taxon>
        <taxon>Bacillota</taxon>
        <taxon>Bacilli</taxon>
        <taxon>Bacillales</taxon>
        <taxon>Listeriaceae</taxon>
        <taxon>Brochothrix</taxon>
    </lineage>
</organism>
<dbReference type="Pfam" id="PF02687">
    <property type="entry name" value="FtsX"/>
    <property type="match status" value="1"/>
</dbReference>
<keyword evidence="3 6" id="KW-0812">Transmembrane</keyword>
<dbReference type="InterPro" id="IPR003838">
    <property type="entry name" value="ABC3_permease_C"/>
</dbReference>
<evidence type="ECO:0000256" key="1">
    <source>
        <dbReference type="ARBA" id="ARBA00004651"/>
    </source>
</evidence>
<evidence type="ECO:0000256" key="4">
    <source>
        <dbReference type="ARBA" id="ARBA00022989"/>
    </source>
</evidence>
<dbReference type="OrthoDB" id="9812886at2"/>
<feature type="domain" description="ABC3 transporter permease C-terminal" evidence="7">
    <location>
        <begin position="85"/>
        <end position="165"/>
    </location>
</feature>
<keyword evidence="4 6" id="KW-1133">Transmembrane helix</keyword>
<evidence type="ECO:0000256" key="3">
    <source>
        <dbReference type="ARBA" id="ARBA00022692"/>
    </source>
</evidence>
<reference evidence="8 9" key="1">
    <citation type="submission" date="2012-12" db="EMBL/GenBank/DDBJ databases">
        <title>Novel taxa of Listeriaceae from agricultural environments in the United States.</title>
        <authorList>
            <person name="den Bakker H.C."/>
            <person name="Allred A."/>
            <person name="Warchocki S."/>
            <person name="Wright E.M."/>
            <person name="Burrell A."/>
            <person name="Nightingale K.K."/>
            <person name="Kephart D."/>
            <person name="Wiedmann M."/>
        </authorList>
    </citation>
    <scope>NUCLEOTIDE SEQUENCE [LARGE SCALE GENOMIC DNA]</scope>
    <source>
        <strain evidence="8 9">FSL F6-1037</strain>
    </source>
</reference>
<feature type="transmembrane region" description="Helical" evidence="6">
    <location>
        <begin position="85"/>
        <end position="103"/>
    </location>
</feature>
<keyword evidence="2" id="KW-1003">Cell membrane</keyword>
<keyword evidence="5 6" id="KW-0472">Membrane</keyword>
<sequence>MYANEKLVNTLKKENLAGQAPSPFTGYDKIKVELKDPADTDKFIAEMKADGGDYGWLEFKSSYGEFKTISEMIDKLISMFTTLKIVIFIVAALIISLVMLLSLRERKREIGLLLALGEKKVNILAQMFLEVAFVLIATFIISFGVASFVTTPLATNFVNEEMSTTISENDSANTGMPKGPNYVEDTSTKLDADTGIDEKNKLDITGALFVFLITLVITAISTLIPTMRLLKKSPTTILSTKE</sequence>
<dbReference type="EMBL" id="AODH01000017">
    <property type="protein sequence ID" value="EUJ40567.1"/>
    <property type="molecule type" value="Genomic_DNA"/>
</dbReference>
<dbReference type="AlphaFoldDB" id="W7CUG4"/>
<evidence type="ECO:0000313" key="8">
    <source>
        <dbReference type="EMBL" id="EUJ40567.1"/>
    </source>
</evidence>
<evidence type="ECO:0000256" key="5">
    <source>
        <dbReference type="ARBA" id="ARBA00023136"/>
    </source>
</evidence>
<comment type="caution">
    <text evidence="8">The sequence shown here is derived from an EMBL/GenBank/DDBJ whole genome shotgun (WGS) entry which is preliminary data.</text>
</comment>
<proteinExistence type="predicted"/>
<dbReference type="STRING" id="1265861.BCAMP_05014"/>
<feature type="transmembrane region" description="Helical" evidence="6">
    <location>
        <begin position="123"/>
        <end position="149"/>
    </location>
</feature>
<accession>W7CUG4</accession>
<gene>
    <name evidence="8" type="ORF">BCAMP_05014</name>
</gene>
<evidence type="ECO:0000256" key="2">
    <source>
        <dbReference type="ARBA" id="ARBA00022475"/>
    </source>
</evidence>
<protein>
    <submittedName>
        <fullName evidence="8">ABC transporter permease protein</fullName>
    </submittedName>
</protein>
<comment type="subcellular location">
    <subcellularLocation>
        <location evidence="1">Cell membrane</location>
        <topology evidence="1">Multi-pass membrane protein</topology>
    </subcellularLocation>
</comment>
<dbReference type="PANTHER" id="PTHR30572:SF9">
    <property type="entry name" value="ABC TRANSPORTER PERMEASE PROTEIN"/>
    <property type="match status" value="1"/>
</dbReference>
<evidence type="ECO:0000313" key="9">
    <source>
        <dbReference type="Proteomes" id="UP000019243"/>
    </source>
</evidence>
<dbReference type="GO" id="GO:0005886">
    <property type="term" value="C:plasma membrane"/>
    <property type="evidence" value="ECO:0007669"/>
    <property type="project" value="UniProtKB-SubCell"/>
</dbReference>
<name>W7CUG4_9LIST</name>
<evidence type="ECO:0000259" key="7">
    <source>
        <dbReference type="Pfam" id="PF02687"/>
    </source>
</evidence>
<feature type="transmembrane region" description="Helical" evidence="6">
    <location>
        <begin position="204"/>
        <end position="224"/>
    </location>
</feature>
<keyword evidence="9" id="KW-1185">Reference proteome</keyword>
<dbReference type="PANTHER" id="PTHR30572">
    <property type="entry name" value="MEMBRANE COMPONENT OF TRANSPORTER-RELATED"/>
    <property type="match status" value="1"/>
</dbReference>
<evidence type="ECO:0000256" key="6">
    <source>
        <dbReference type="SAM" id="Phobius"/>
    </source>
</evidence>
<dbReference type="Proteomes" id="UP000019243">
    <property type="component" value="Unassembled WGS sequence"/>
</dbReference>
<dbReference type="InterPro" id="IPR050250">
    <property type="entry name" value="Macrolide_Exporter_MacB"/>
</dbReference>
<dbReference type="GO" id="GO:0022857">
    <property type="term" value="F:transmembrane transporter activity"/>
    <property type="evidence" value="ECO:0007669"/>
    <property type="project" value="TreeGrafter"/>
</dbReference>